<dbReference type="EMBL" id="FOHA01000028">
    <property type="protein sequence ID" value="SES07756.1"/>
    <property type="molecule type" value="Genomic_DNA"/>
</dbReference>
<keyword evidence="2" id="KW-1185">Reference proteome</keyword>
<protein>
    <submittedName>
        <fullName evidence="1">Uncharacterized protein</fullName>
    </submittedName>
</protein>
<evidence type="ECO:0000313" key="2">
    <source>
        <dbReference type="Proteomes" id="UP000198948"/>
    </source>
</evidence>
<proteinExistence type="predicted"/>
<gene>
    <name evidence="1" type="ORF">SAMN04488559_12815</name>
</gene>
<dbReference type="Proteomes" id="UP000198948">
    <property type="component" value="Unassembled WGS sequence"/>
</dbReference>
<dbReference type="AlphaFoldDB" id="A0A1H9UE88"/>
<accession>A0A1H9UE88</accession>
<reference evidence="1 2" key="1">
    <citation type="submission" date="2016-10" db="EMBL/GenBank/DDBJ databases">
        <authorList>
            <person name="de Groot N.N."/>
        </authorList>
    </citation>
    <scope>NUCLEOTIDE SEQUENCE [LARGE SCALE GENOMIC DNA]</scope>
    <source>
        <strain evidence="1 2">DSM 13760</strain>
    </source>
</reference>
<dbReference type="STRING" id="142588.SAMN04488559_12815"/>
<evidence type="ECO:0000313" key="1">
    <source>
        <dbReference type="EMBL" id="SES07756.1"/>
    </source>
</evidence>
<organism evidence="1 2">
    <name type="scientific">Isobaculum melis</name>
    <dbReference type="NCBI Taxonomy" id="142588"/>
    <lineage>
        <taxon>Bacteria</taxon>
        <taxon>Bacillati</taxon>
        <taxon>Bacillota</taxon>
        <taxon>Bacilli</taxon>
        <taxon>Lactobacillales</taxon>
        <taxon>Carnobacteriaceae</taxon>
        <taxon>Isobaculum</taxon>
    </lineage>
</organism>
<name>A0A1H9UE88_9LACT</name>
<sequence>MPALSEYSNVHNTVFNIISEKGFRIWYDRELGRV</sequence>